<dbReference type="PANTHER" id="PTHR28554">
    <property type="entry name" value="39S RIBOSOMAL PROTEIN L45, MITOCHONDRIAL"/>
    <property type="match status" value="1"/>
</dbReference>
<evidence type="ECO:0000259" key="9">
    <source>
        <dbReference type="SMART" id="SM00978"/>
    </source>
</evidence>
<keyword evidence="3" id="KW-0689">Ribosomal protein</keyword>
<dbReference type="SUPFAM" id="SSF54427">
    <property type="entry name" value="NTF2-like"/>
    <property type="match status" value="1"/>
</dbReference>
<keyword evidence="5" id="KW-0687">Ribonucleoprotein</keyword>
<protein>
    <recommendedName>
        <fullName evidence="7">Large ribosomal subunit protein mL45</fullName>
    </recommendedName>
    <alternativeName>
        <fullName evidence="8">39S ribosomal protein L45, mitochondrial</fullName>
    </alternativeName>
</protein>
<dbReference type="PANTHER" id="PTHR28554:SF1">
    <property type="entry name" value="LARGE RIBOSOMAL SUBUNIT PROTEIN ML45"/>
    <property type="match status" value="1"/>
</dbReference>
<dbReference type="GO" id="GO:0005840">
    <property type="term" value="C:ribosome"/>
    <property type="evidence" value="ECO:0007669"/>
    <property type="project" value="UniProtKB-KW"/>
</dbReference>
<evidence type="ECO:0000256" key="2">
    <source>
        <dbReference type="ARBA" id="ARBA00022946"/>
    </source>
</evidence>
<dbReference type="Pfam" id="PF04280">
    <property type="entry name" value="Tim44"/>
    <property type="match status" value="1"/>
</dbReference>
<organism evidence="10 11">
    <name type="scientific">Klebsormidium nitens</name>
    <name type="common">Green alga</name>
    <name type="synonym">Ulothrix nitens</name>
    <dbReference type="NCBI Taxonomy" id="105231"/>
    <lineage>
        <taxon>Eukaryota</taxon>
        <taxon>Viridiplantae</taxon>
        <taxon>Streptophyta</taxon>
        <taxon>Klebsormidiophyceae</taxon>
        <taxon>Klebsormidiales</taxon>
        <taxon>Klebsormidiaceae</taxon>
        <taxon>Klebsormidium</taxon>
    </lineage>
</organism>
<dbReference type="Gene3D" id="3.10.450.240">
    <property type="match status" value="1"/>
</dbReference>
<evidence type="ECO:0000256" key="7">
    <source>
        <dbReference type="ARBA" id="ARBA00039448"/>
    </source>
</evidence>
<dbReference type="Proteomes" id="UP000054558">
    <property type="component" value="Unassembled WGS sequence"/>
</dbReference>
<comment type="subcellular location">
    <subcellularLocation>
        <location evidence="1">Mitochondrion</location>
    </subcellularLocation>
</comment>
<dbReference type="InterPro" id="IPR007379">
    <property type="entry name" value="Tim44-like_dom"/>
</dbReference>
<evidence type="ECO:0000256" key="6">
    <source>
        <dbReference type="ARBA" id="ARBA00038073"/>
    </source>
</evidence>
<dbReference type="InterPro" id="IPR051975">
    <property type="entry name" value="mtLSU_mL45"/>
</dbReference>
<evidence type="ECO:0000256" key="5">
    <source>
        <dbReference type="ARBA" id="ARBA00023274"/>
    </source>
</evidence>
<comment type="similarity">
    <text evidence="6">Belongs to the mitochondrion-specific ribosomal protein mL45 family.</text>
</comment>
<dbReference type="OrthoDB" id="19619at2759"/>
<feature type="domain" description="Tim44-like" evidence="9">
    <location>
        <begin position="261"/>
        <end position="418"/>
    </location>
</feature>
<name>A0A1Y1IJ72_KLENI</name>
<evidence type="ECO:0000313" key="11">
    <source>
        <dbReference type="Proteomes" id="UP000054558"/>
    </source>
</evidence>
<dbReference type="EMBL" id="DF237478">
    <property type="protein sequence ID" value="GAQ89489.1"/>
    <property type="molecule type" value="Genomic_DNA"/>
</dbReference>
<dbReference type="OMA" id="VRGRLIM"/>
<accession>A0A1Y1IJ72</accession>
<keyword evidence="4" id="KW-0496">Mitochondrion</keyword>
<evidence type="ECO:0000256" key="4">
    <source>
        <dbReference type="ARBA" id="ARBA00023128"/>
    </source>
</evidence>
<evidence type="ECO:0000256" key="3">
    <source>
        <dbReference type="ARBA" id="ARBA00022980"/>
    </source>
</evidence>
<dbReference type="GO" id="GO:1990904">
    <property type="term" value="C:ribonucleoprotein complex"/>
    <property type="evidence" value="ECO:0007669"/>
    <property type="project" value="UniProtKB-KW"/>
</dbReference>
<evidence type="ECO:0000256" key="1">
    <source>
        <dbReference type="ARBA" id="ARBA00004173"/>
    </source>
</evidence>
<dbReference type="STRING" id="105231.A0A1Y1IJ72"/>
<dbReference type="AlphaFoldDB" id="A0A1Y1IJ72"/>
<gene>
    <name evidence="10" type="ORF">KFL_005290040</name>
</gene>
<dbReference type="SMART" id="SM00978">
    <property type="entry name" value="Tim44"/>
    <property type="match status" value="1"/>
</dbReference>
<evidence type="ECO:0000256" key="8">
    <source>
        <dbReference type="ARBA" id="ARBA00043031"/>
    </source>
</evidence>
<keyword evidence="11" id="KW-1185">Reference proteome</keyword>
<evidence type="ECO:0000313" key="10">
    <source>
        <dbReference type="EMBL" id="GAQ89489.1"/>
    </source>
</evidence>
<sequence>MAAPMAALRRLSGSSVAAGLGKLLTASNDAKHLPLGGLLLRWPPFSTGNAVPVVHTGVLPQGWSHYCAQESSSVAHHRLQSWQNPPSAVVDTLLGWRVQQGQDGRPLTCATLGSSYSELESQSLPAPSLLLNLAAGRHCCTTTEHDCAAEYPFTGGTAAELQSSGAQPPNTHFHLKQSRILARTPAAWLSLSPGLHVRHFSQDVRAKPRVAQVRTLRLAAQSVNTVVEPYKKPRVLPLWRRWLTLEGWRVRKDNILSYLKTGYAIAKVKRAIPGYNVPLFFRDVTRLYLAINRALAAGDTGVLRGLVTERTLGQMKQELEVRRRGGWASVAWDLPDPAAMQCRTVHGRMVGVDPKNTSLAFAQVTVRLRSRQKFAAYDRKGHLLAGSPEQELEVEDHWVFERALWIKDAHWRLCGRLTL</sequence>
<reference evidence="10 11" key="1">
    <citation type="journal article" date="2014" name="Nat. Commun.">
        <title>Klebsormidium flaccidum genome reveals primary factors for plant terrestrial adaptation.</title>
        <authorList>
            <person name="Hori K."/>
            <person name="Maruyama F."/>
            <person name="Fujisawa T."/>
            <person name="Togashi T."/>
            <person name="Yamamoto N."/>
            <person name="Seo M."/>
            <person name="Sato S."/>
            <person name="Yamada T."/>
            <person name="Mori H."/>
            <person name="Tajima N."/>
            <person name="Moriyama T."/>
            <person name="Ikeuchi M."/>
            <person name="Watanabe M."/>
            <person name="Wada H."/>
            <person name="Kobayashi K."/>
            <person name="Saito M."/>
            <person name="Masuda T."/>
            <person name="Sasaki-Sekimoto Y."/>
            <person name="Mashiguchi K."/>
            <person name="Awai K."/>
            <person name="Shimojima M."/>
            <person name="Masuda S."/>
            <person name="Iwai M."/>
            <person name="Nobusawa T."/>
            <person name="Narise T."/>
            <person name="Kondo S."/>
            <person name="Saito H."/>
            <person name="Sato R."/>
            <person name="Murakawa M."/>
            <person name="Ihara Y."/>
            <person name="Oshima-Yamada Y."/>
            <person name="Ohtaka K."/>
            <person name="Satoh M."/>
            <person name="Sonobe K."/>
            <person name="Ishii M."/>
            <person name="Ohtani R."/>
            <person name="Kanamori-Sato M."/>
            <person name="Honoki R."/>
            <person name="Miyazaki D."/>
            <person name="Mochizuki H."/>
            <person name="Umetsu J."/>
            <person name="Higashi K."/>
            <person name="Shibata D."/>
            <person name="Kamiya Y."/>
            <person name="Sato N."/>
            <person name="Nakamura Y."/>
            <person name="Tabata S."/>
            <person name="Ida S."/>
            <person name="Kurokawa K."/>
            <person name="Ohta H."/>
        </authorList>
    </citation>
    <scope>NUCLEOTIDE SEQUENCE [LARGE SCALE GENOMIC DNA]</scope>
    <source>
        <strain evidence="10 11">NIES-2285</strain>
    </source>
</reference>
<proteinExistence type="inferred from homology"/>
<dbReference type="InterPro" id="IPR032710">
    <property type="entry name" value="NTF2-like_dom_sf"/>
</dbReference>
<dbReference type="GO" id="GO:0005739">
    <property type="term" value="C:mitochondrion"/>
    <property type="evidence" value="ECO:0000318"/>
    <property type="project" value="GO_Central"/>
</dbReference>
<keyword evidence="2" id="KW-0809">Transit peptide</keyword>